<reference evidence="19" key="1">
    <citation type="submission" date="2025-08" db="UniProtKB">
        <authorList>
            <consortium name="Ensembl"/>
        </authorList>
    </citation>
    <scope>IDENTIFICATION</scope>
</reference>
<evidence type="ECO:0000256" key="15">
    <source>
        <dbReference type="ARBA" id="ARBA00047395"/>
    </source>
</evidence>
<dbReference type="GO" id="GO:0020037">
    <property type="term" value="F:heme binding"/>
    <property type="evidence" value="ECO:0007669"/>
    <property type="project" value="InterPro"/>
</dbReference>
<comment type="similarity">
    <text evidence="4 18">Belongs to the cytochrome P450 family.</text>
</comment>
<evidence type="ECO:0000256" key="5">
    <source>
        <dbReference type="ARBA" id="ARBA00022617"/>
    </source>
</evidence>
<dbReference type="GO" id="GO:0005789">
    <property type="term" value="C:endoplasmic reticulum membrane"/>
    <property type="evidence" value="ECO:0007669"/>
    <property type="project" value="UniProtKB-SubCell"/>
</dbReference>
<dbReference type="InterPro" id="IPR017972">
    <property type="entry name" value="Cyt_P450_CS"/>
</dbReference>
<dbReference type="PANTHER" id="PTHR24286">
    <property type="entry name" value="CYTOCHROME P450 26"/>
    <property type="match status" value="1"/>
</dbReference>
<evidence type="ECO:0000256" key="4">
    <source>
        <dbReference type="ARBA" id="ARBA00010617"/>
    </source>
</evidence>
<keyword evidence="20" id="KW-1185">Reference proteome</keyword>
<dbReference type="GO" id="GO:0034653">
    <property type="term" value="P:retinoic acid catabolic process"/>
    <property type="evidence" value="ECO:0007669"/>
    <property type="project" value="UniProtKB-ARBA"/>
</dbReference>
<evidence type="ECO:0000256" key="1">
    <source>
        <dbReference type="ARBA" id="ARBA00001971"/>
    </source>
</evidence>
<evidence type="ECO:0000256" key="3">
    <source>
        <dbReference type="ARBA" id="ARBA00004406"/>
    </source>
</evidence>
<evidence type="ECO:0000256" key="13">
    <source>
        <dbReference type="ARBA" id="ARBA00023136"/>
    </source>
</evidence>
<dbReference type="InterPro" id="IPR036396">
    <property type="entry name" value="Cyt_P450_sf"/>
</dbReference>
<keyword evidence="10 17" id="KW-0408">Iron</keyword>
<keyword evidence="12" id="KW-0443">Lipid metabolism</keyword>
<keyword evidence="11 18" id="KW-0503">Monooxygenase</keyword>
<evidence type="ECO:0000256" key="6">
    <source>
        <dbReference type="ARBA" id="ARBA00022723"/>
    </source>
</evidence>
<evidence type="ECO:0000256" key="11">
    <source>
        <dbReference type="ARBA" id="ARBA00023033"/>
    </source>
</evidence>
<evidence type="ECO:0000256" key="10">
    <source>
        <dbReference type="ARBA" id="ARBA00023004"/>
    </source>
</evidence>
<evidence type="ECO:0000313" key="20">
    <source>
        <dbReference type="Proteomes" id="UP000694567"/>
    </source>
</evidence>
<dbReference type="GO" id="GO:0016705">
    <property type="term" value="F:oxidoreductase activity, acting on paired donors, with incorporation or reduction of molecular oxygen"/>
    <property type="evidence" value="ECO:0007669"/>
    <property type="project" value="InterPro"/>
</dbReference>
<proteinExistence type="inferred from homology"/>
<dbReference type="GO" id="GO:0004497">
    <property type="term" value="F:monooxygenase activity"/>
    <property type="evidence" value="ECO:0007669"/>
    <property type="project" value="UniProtKB-KW"/>
</dbReference>
<dbReference type="InterPro" id="IPR001128">
    <property type="entry name" value="Cyt_P450"/>
</dbReference>
<evidence type="ECO:0000256" key="12">
    <source>
        <dbReference type="ARBA" id="ARBA00023098"/>
    </source>
</evidence>
<keyword evidence="6 17" id="KW-0479">Metal-binding</keyword>
<keyword evidence="7" id="KW-0256">Endoplasmic reticulum</keyword>
<evidence type="ECO:0000256" key="7">
    <source>
        <dbReference type="ARBA" id="ARBA00022824"/>
    </source>
</evidence>
<dbReference type="SUPFAM" id="SSF48264">
    <property type="entry name" value="Cytochrome P450"/>
    <property type="match status" value="1"/>
</dbReference>
<keyword evidence="5 17" id="KW-0349">Heme</keyword>
<dbReference type="PANTHER" id="PTHR24286:SF177">
    <property type="entry name" value="CYTOCHROME P450 26B1"/>
    <property type="match status" value="1"/>
</dbReference>
<evidence type="ECO:0000256" key="2">
    <source>
        <dbReference type="ARBA" id="ARBA00004174"/>
    </source>
</evidence>
<keyword evidence="9 18" id="KW-0560">Oxidoreductase</keyword>
<evidence type="ECO:0000313" key="19">
    <source>
        <dbReference type="Ensembl" id="ENSBOBP00000023061.1"/>
    </source>
</evidence>
<dbReference type="InterPro" id="IPR002403">
    <property type="entry name" value="Cyt_P450_E_grp-IV"/>
</dbReference>
<dbReference type="GO" id="GO:0016125">
    <property type="term" value="P:sterol metabolic process"/>
    <property type="evidence" value="ECO:0007669"/>
    <property type="project" value="TreeGrafter"/>
</dbReference>
<comment type="cofactor">
    <cofactor evidence="1 17">
        <name>heme</name>
        <dbReference type="ChEBI" id="CHEBI:30413"/>
    </cofactor>
</comment>
<name>A0A8C0FT28_BUBBB</name>
<dbReference type="Proteomes" id="UP000694567">
    <property type="component" value="Unplaced"/>
</dbReference>
<dbReference type="Ensembl" id="ENSBOBT00000023573.1">
    <property type="protein sequence ID" value="ENSBOBP00000023061.1"/>
    <property type="gene ID" value="ENSBOBG00000013831.1"/>
</dbReference>
<evidence type="ECO:0000256" key="17">
    <source>
        <dbReference type="PIRSR" id="PIRSR602403-1"/>
    </source>
</evidence>
<dbReference type="PRINTS" id="PR00385">
    <property type="entry name" value="P450"/>
</dbReference>
<sequence>MLFASFDLVSALATLAACLVSLTLLLAVSQQLWQLRWAATRDKTCKLPIPKGSMGFPLIGETFHWLLQVRRIPFPSLISLPGRWTLLRISVAELLEEALCQVSSLISAEMRAQEGVFISPLGWSGLHQGARVFSKIFSHEALESYLPKIQLVIKDTLRAWSSNPESINVYHETQKLTFRMAIRVLLGFRIPDEELNRLFEVYQQFVENVFSLPVDLPFSGYRRGIRARETLQKGLEKAIQEKLQNTQGKDYADALDILIESGKEHGKELTMQELKDGTLELIFAAYATTASASTSLIMQLLKHPRVLEKLREELRSKGILHNGCICEGSLRLDNINSLHYLDCVIKEVLRLFTPISGGYRTVLQTFELDGFQIPKGWSVMYSIRDTHDTAPVFKDVDIFDPDRFGQGRSEDKDGRFHYLPFGGGVRTCLGKHLAKLFLKALAIELASTSRFELSTRTFPKITLVPVVHPVDGLKVKFFGLDSNQNEILTGTDAMLGATV</sequence>
<keyword evidence="13" id="KW-0472">Membrane</keyword>
<dbReference type="FunFam" id="1.10.630.10:FF:000009">
    <property type="entry name" value="Cytochrome P450 26B1 isoform 1"/>
    <property type="match status" value="1"/>
</dbReference>
<evidence type="ECO:0000256" key="18">
    <source>
        <dbReference type="RuleBase" id="RU000461"/>
    </source>
</evidence>
<dbReference type="Pfam" id="PF00067">
    <property type="entry name" value="p450"/>
    <property type="match status" value="1"/>
</dbReference>
<organism evidence="19 20">
    <name type="scientific">Bubo bubo</name>
    <name type="common">Eurasian eagle-owl</name>
    <name type="synonym">Strix bubo</name>
    <dbReference type="NCBI Taxonomy" id="30461"/>
    <lineage>
        <taxon>Eukaryota</taxon>
        <taxon>Metazoa</taxon>
        <taxon>Chordata</taxon>
        <taxon>Craniata</taxon>
        <taxon>Vertebrata</taxon>
        <taxon>Euteleostomi</taxon>
        <taxon>Archelosauria</taxon>
        <taxon>Archosauria</taxon>
        <taxon>Dinosauria</taxon>
        <taxon>Saurischia</taxon>
        <taxon>Theropoda</taxon>
        <taxon>Coelurosauria</taxon>
        <taxon>Aves</taxon>
        <taxon>Neognathae</taxon>
        <taxon>Neoaves</taxon>
        <taxon>Telluraves</taxon>
        <taxon>Strigiformes</taxon>
        <taxon>Strigidae</taxon>
        <taxon>Bubo</taxon>
    </lineage>
</organism>
<dbReference type="Gene3D" id="1.10.630.10">
    <property type="entry name" value="Cytochrome P450"/>
    <property type="match status" value="1"/>
</dbReference>
<evidence type="ECO:0000256" key="9">
    <source>
        <dbReference type="ARBA" id="ARBA00023002"/>
    </source>
</evidence>
<evidence type="ECO:0000256" key="14">
    <source>
        <dbReference type="ARBA" id="ARBA00040244"/>
    </source>
</evidence>
<feature type="binding site" description="axial binding residue" evidence="17">
    <location>
        <position position="428"/>
    </location>
    <ligand>
        <name>heme</name>
        <dbReference type="ChEBI" id="CHEBI:30413"/>
    </ligand>
    <ligandPart>
        <name>Fe</name>
        <dbReference type="ChEBI" id="CHEBI:18248"/>
    </ligandPart>
</feature>
<comment type="catalytic activity">
    <reaction evidence="16">
        <text>all-trans-retinoate + reduced [NADPH--hemoprotein reductase] + O2 = all-trans-4-hydroxyretinoate + oxidized [NADPH--hemoprotein reductase] + H2O + H(+)</text>
        <dbReference type="Rhea" id="RHEA:51984"/>
        <dbReference type="Rhea" id="RHEA-COMP:11964"/>
        <dbReference type="Rhea" id="RHEA-COMP:11965"/>
        <dbReference type="ChEBI" id="CHEBI:15377"/>
        <dbReference type="ChEBI" id="CHEBI:15378"/>
        <dbReference type="ChEBI" id="CHEBI:15379"/>
        <dbReference type="ChEBI" id="CHEBI:35291"/>
        <dbReference type="ChEBI" id="CHEBI:57618"/>
        <dbReference type="ChEBI" id="CHEBI:58210"/>
        <dbReference type="ChEBI" id="CHEBI:134178"/>
    </reaction>
    <physiologicalReaction direction="left-to-right" evidence="16">
        <dbReference type="Rhea" id="RHEA:51985"/>
    </physiologicalReaction>
</comment>
<dbReference type="GO" id="GO:0005506">
    <property type="term" value="F:iron ion binding"/>
    <property type="evidence" value="ECO:0007669"/>
    <property type="project" value="InterPro"/>
</dbReference>
<reference evidence="19" key="2">
    <citation type="submission" date="2025-09" db="UniProtKB">
        <authorList>
            <consortium name="Ensembl"/>
        </authorList>
    </citation>
    <scope>IDENTIFICATION</scope>
</reference>
<evidence type="ECO:0000256" key="16">
    <source>
        <dbReference type="ARBA" id="ARBA00048965"/>
    </source>
</evidence>
<dbReference type="PROSITE" id="PS00086">
    <property type="entry name" value="CYTOCHROME_P450"/>
    <property type="match status" value="1"/>
</dbReference>
<accession>A0A8C0FT28</accession>
<dbReference type="PRINTS" id="PR00465">
    <property type="entry name" value="EP450IV"/>
</dbReference>
<comment type="subcellular location">
    <subcellularLocation>
        <location evidence="3">Endoplasmic reticulum membrane</location>
        <topology evidence="3">Peripheral membrane protein</topology>
    </subcellularLocation>
    <subcellularLocation>
        <location evidence="2">Microsome membrane</location>
        <topology evidence="2">Peripheral membrane protein</topology>
    </subcellularLocation>
</comment>
<keyword evidence="8" id="KW-0492">Microsome</keyword>
<protein>
    <recommendedName>
        <fullName evidence="14">Cytochrome P450 26B1</fullName>
    </recommendedName>
</protein>
<comment type="catalytic activity">
    <reaction evidence="15">
        <text>all-trans-retinoate + reduced [NADPH--hemoprotein reductase] + O2 = all-trans-18-hydroxyretinoate + oxidized [NADPH--hemoprotein reductase] + H2O + H(+)</text>
        <dbReference type="Rhea" id="RHEA:55856"/>
        <dbReference type="Rhea" id="RHEA-COMP:11964"/>
        <dbReference type="Rhea" id="RHEA-COMP:11965"/>
        <dbReference type="ChEBI" id="CHEBI:15377"/>
        <dbReference type="ChEBI" id="CHEBI:15378"/>
        <dbReference type="ChEBI" id="CHEBI:15379"/>
        <dbReference type="ChEBI" id="CHEBI:35291"/>
        <dbReference type="ChEBI" id="CHEBI:57618"/>
        <dbReference type="ChEBI" id="CHEBI:58210"/>
        <dbReference type="ChEBI" id="CHEBI:139258"/>
    </reaction>
    <physiologicalReaction direction="left-to-right" evidence="15">
        <dbReference type="Rhea" id="RHEA:55857"/>
    </physiologicalReaction>
</comment>
<dbReference type="AlphaFoldDB" id="A0A8C0FT28"/>
<evidence type="ECO:0000256" key="8">
    <source>
        <dbReference type="ARBA" id="ARBA00022848"/>
    </source>
</evidence>